<dbReference type="Proteomes" id="UP000198850">
    <property type="component" value="Unassembled WGS sequence"/>
</dbReference>
<organism evidence="1 2">
    <name type="scientific">Pedobacter hartonius</name>
    <dbReference type="NCBI Taxonomy" id="425514"/>
    <lineage>
        <taxon>Bacteria</taxon>
        <taxon>Pseudomonadati</taxon>
        <taxon>Bacteroidota</taxon>
        <taxon>Sphingobacteriia</taxon>
        <taxon>Sphingobacteriales</taxon>
        <taxon>Sphingobacteriaceae</taxon>
        <taxon>Pedobacter</taxon>
    </lineage>
</organism>
<proteinExistence type="predicted"/>
<gene>
    <name evidence="1" type="ORF">SAMN05443550_11715</name>
</gene>
<dbReference type="STRING" id="425514.SAMN05443550_11715"/>
<evidence type="ECO:0000313" key="1">
    <source>
        <dbReference type="EMBL" id="SEB20624.1"/>
    </source>
</evidence>
<sequence>MGKILISDEIESISSTMPSLQRNHGVLWSGISRQQVFITDDFFGR</sequence>
<evidence type="ECO:0000313" key="2">
    <source>
        <dbReference type="Proteomes" id="UP000198850"/>
    </source>
</evidence>
<dbReference type="EMBL" id="FNRA01000017">
    <property type="protein sequence ID" value="SEB20624.1"/>
    <property type="molecule type" value="Genomic_DNA"/>
</dbReference>
<dbReference type="AlphaFoldDB" id="A0A1H4HFP0"/>
<protein>
    <submittedName>
        <fullName evidence="1">Uncharacterized protein</fullName>
    </submittedName>
</protein>
<keyword evidence="2" id="KW-1185">Reference proteome</keyword>
<accession>A0A1H4HFP0</accession>
<name>A0A1H4HFP0_9SPHI</name>
<reference evidence="1 2" key="1">
    <citation type="submission" date="2016-10" db="EMBL/GenBank/DDBJ databases">
        <authorList>
            <person name="de Groot N.N."/>
        </authorList>
    </citation>
    <scope>NUCLEOTIDE SEQUENCE [LARGE SCALE GENOMIC DNA]</scope>
    <source>
        <strain evidence="1 2">DSM 19033</strain>
    </source>
</reference>